<gene>
    <name evidence="2" type="ORF">HID58_072210</name>
</gene>
<organism evidence="2 3">
    <name type="scientific">Brassica napus</name>
    <name type="common">Rape</name>
    <dbReference type="NCBI Taxonomy" id="3708"/>
    <lineage>
        <taxon>Eukaryota</taxon>
        <taxon>Viridiplantae</taxon>
        <taxon>Streptophyta</taxon>
        <taxon>Embryophyta</taxon>
        <taxon>Tracheophyta</taxon>
        <taxon>Spermatophyta</taxon>
        <taxon>Magnoliopsida</taxon>
        <taxon>eudicotyledons</taxon>
        <taxon>Gunneridae</taxon>
        <taxon>Pentapetalae</taxon>
        <taxon>rosids</taxon>
        <taxon>malvids</taxon>
        <taxon>Brassicales</taxon>
        <taxon>Brassicaceae</taxon>
        <taxon>Brassiceae</taxon>
        <taxon>Brassica</taxon>
    </lineage>
</organism>
<comment type="caution">
    <text evidence="2">The sequence shown here is derived from an EMBL/GenBank/DDBJ whole genome shotgun (WGS) entry which is preliminary data.</text>
</comment>
<proteinExistence type="predicted"/>
<evidence type="ECO:0000256" key="1">
    <source>
        <dbReference type="SAM" id="SignalP"/>
    </source>
</evidence>
<protein>
    <submittedName>
        <fullName evidence="2">Uncharacterized protein</fullName>
    </submittedName>
</protein>
<feature type="signal peptide" evidence="1">
    <location>
        <begin position="1"/>
        <end position="21"/>
    </location>
</feature>
<accession>A0ABQ7Z3S9</accession>
<reference evidence="2 3" key="1">
    <citation type="submission" date="2021-05" db="EMBL/GenBank/DDBJ databases">
        <title>Genome Assembly of Synthetic Allotetraploid Brassica napus Reveals Homoeologous Exchanges between Subgenomes.</title>
        <authorList>
            <person name="Davis J.T."/>
        </authorList>
    </citation>
    <scope>NUCLEOTIDE SEQUENCE [LARGE SCALE GENOMIC DNA]</scope>
    <source>
        <strain evidence="3">cv. Da-Ae</strain>
        <tissue evidence="2">Seedling</tissue>
    </source>
</reference>
<evidence type="ECO:0000313" key="2">
    <source>
        <dbReference type="EMBL" id="KAH0874848.1"/>
    </source>
</evidence>
<name>A0ABQ7Z3S9_BRANA</name>
<evidence type="ECO:0000313" key="3">
    <source>
        <dbReference type="Proteomes" id="UP000824890"/>
    </source>
</evidence>
<feature type="chain" id="PRO_5046496658" evidence="1">
    <location>
        <begin position="22"/>
        <end position="111"/>
    </location>
</feature>
<dbReference type="EMBL" id="JAGKQM010000016">
    <property type="protein sequence ID" value="KAH0874848.1"/>
    <property type="molecule type" value="Genomic_DNA"/>
</dbReference>
<dbReference type="Proteomes" id="UP000824890">
    <property type="component" value="Unassembled WGS sequence"/>
</dbReference>
<keyword evidence="3" id="KW-1185">Reference proteome</keyword>
<sequence length="111" mass="12395">MDHIFIFICFSSLLSISHLNTLNLSIASLNLWTKLFGWKKTKTKLMAWRKTTTVKRRSCGEGGAEAEVEARQTRLGQALCWLHLLTTFTDLRSSSDETGKRSSGVTESVSG</sequence>
<keyword evidence="1" id="KW-0732">Signal</keyword>